<dbReference type="Proteomes" id="UP000027446">
    <property type="component" value="Unassembled WGS sequence"/>
</dbReference>
<evidence type="ECO:0000313" key="1">
    <source>
        <dbReference type="EMBL" id="KCZ84462.1"/>
    </source>
</evidence>
<dbReference type="EMBL" id="ARYH01000001">
    <property type="protein sequence ID" value="KCZ84462.1"/>
    <property type="molecule type" value="Genomic_DNA"/>
</dbReference>
<organism evidence="1 2">
    <name type="scientific">Hyphomonas adhaerens MHS-3</name>
    <dbReference type="NCBI Taxonomy" id="1280949"/>
    <lineage>
        <taxon>Bacteria</taxon>
        <taxon>Pseudomonadati</taxon>
        <taxon>Pseudomonadota</taxon>
        <taxon>Alphaproteobacteria</taxon>
        <taxon>Hyphomonadales</taxon>
        <taxon>Hyphomonadaceae</taxon>
        <taxon>Hyphomonas</taxon>
    </lineage>
</organism>
<accession>A0A069E3D9</accession>
<keyword evidence="2" id="KW-1185">Reference proteome</keyword>
<evidence type="ECO:0000313" key="2">
    <source>
        <dbReference type="Proteomes" id="UP000027446"/>
    </source>
</evidence>
<gene>
    <name evidence="1" type="ORF">HAD_02245</name>
</gene>
<protein>
    <submittedName>
        <fullName evidence="1">Uncharacterized protein</fullName>
    </submittedName>
</protein>
<proteinExistence type="predicted"/>
<name>A0A069E3D9_9PROT</name>
<dbReference type="AlphaFoldDB" id="A0A069E3D9"/>
<reference evidence="1 2" key="1">
    <citation type="journal article" date="2014" name="Antonie Van Leeuwenhoek">
        <title>Hyphomonas beringensis sp. nov. and Hyphomonas chukchiensis sp. nov., isolated from surface seawater of the Bering Sea and Chukchi Sea.</title>
        <authorList>
            <person name="Li C."/>
            <person name="Lai Q."/>
            <person name="Li G."/>
            <person name="Dong C."/>
            <person name="Wang J."/>
            <person name="Liao Y."/>
            <person name="Shao Z."/>
        </authorList>
    </citation>
    <scope>NUCLEOTIDE SEQUENCE [LARGE SCALE GENOMIC DNA]</scope>
    <source>
        <strain evidence="1 2">MHS-3</strain>
    </source>
</reference>
<comment type="caution">
    <text evidence="1">The sequence shown here is derived from an EMBL/GenBank/DDBJ whole genome shotgun (WGS) entry which is preliminary data.</text>
</comment>
<sequence length="132" mass="15247">MELAGNELQFQHMKTPKGYAWVITPILKPTLNGQPWDSAERRLTMKDKSHPRLKGEPPEPRVELRCRREDLEITDIQFKKRPSSIWGNLSQSKRLAVEQYIKDELMKIGFECDDLSDPFAQIVLADVVPEEG</sequence>